<reference evidence="3 4" key="1">
    <citation type="submission" date="2013-09" db="EMBL/GenBank/DDBJ databases">
        <authorList>
            <person name="Zeng Z."/>
            <person name="Chen C."/>
        </authorList>
    </citation>
    <scope>NUCLEOTIDE SEQUENCE [LARGE SCALE GENOMIC DNA]</scope>
    <source>
        <strain evidence="3 4">WB 4.1-42</strain>
    </source>
</reference>
<evidence type="ECO:0000256" key="2">
    <source>
        <dbReference type="SAM" id="SignalP"/>
    </source>
</evidence>
<evidence type="ECO:0008006" key="5">
    <source>
        <dbReference type="Google" id="ProtNLM"/>
    </source>
</evidence>
<organism evidence="3 4">
    <name type="scientific">Flavobacterium subsaxonicum WB 4.1-42 = DSM 21790</name>
    <dbReference type="NCBI Taxonomy" id="1121898"/>
    <lineage>
        <taxon>Bacteria</taxon>
        <taxon>Pseudomonadati</taxon>
        <taxon>Bacteroidota</taxon>
        <taxon>Flavobacteriia</taxon>
        <taxon>Flavobacteriales</taxon>
        <taxon>Flavobacteriaceae</taxon>
        <taxon>Flavobacterium</taxon>
    </lineage>
</organism>
<name>A0A0A2N0X0_9FLAO</name>
<keyword evidence="4" id="KW-1185">Reference proteome</keyword>
<dbReference type="PANTHER" id="PTHR30203">
    <property type="entry name" value="OUTER MEMBRANE CATION EFFLUX PROTEIN"/>
    <property type="match status" value="1"/>
</dbReference>
<sequence length="419" mass="46688">MSFKQRIVCQLPIVYCLLLLILTNSAQAQAPKALTLSSALQTGLKNNQSMQSSQLDTQMQGQLLGTGYDIAKTQINGTFGQINTRAQDKNFNVSQTFSPFVYGATRKLLKENVAGSQLRLQSTKQDITYSIRQSWNAILYYAELNKMLQKQNALMERFVRSATLKFQTGESNSLEKITAVSKQQELEQQIKQNEALLRVEKSKIKTLLHLDGDFAVADTAFVALPAITVADTALVKQNATIQLASQDVKVAEANRKVASSTLWPDVTAGYFIQSFTGNQEVNGQTVYYDGSPRFQGFSVGLSLPIFVGSASAKIKAAKTNVAIQKTNADYLKLQMQSQFQQEMEQLTTYEEVLRYYKTTALPNAETIAKNASKAYQNGDISYVEYVQVLETALDIRTNYIQALNNYNTTVINLQYLVNQ</sequence>
<dbReference type="AlphaFoldDB" id="A0A0A2N0X0"/>
<dbReference type="GO" id="GO:0015562">
    <property type="term" value="F:efflux transmembrane transporter activity"/>
    <property type="evidence" value="ECO:0007669"/>
    <property type="project" value="InterPro"/>
</dbReference>
<dbReference type="EMBL" id="JRLY01000002">
    <property type="protein sequence ID" value="KGO94105.1"/>
    <property type="molecule type" value="Genomic_DNA"/>
</dbReference>
<accession>A0A0A2N0X0</accession>
<evidence type="ECO:0000313" key="3">
    <source>
        <dbReference type="EMBL" id="KGO94105.1"/>
    </source>
</evidence>
<dbReference type="SUPFAM" id="SSF56954">
    <property type="entry name" value="Outer membrane efflux proteins (OEP)"/>
    <property type="match status" value="1"/>
</dbReference>
<keyword evidence="2" id="KW-0732">Signal</keyword>
<protein>
    <recommendedName>
        <fullName evidence="5">Transporter</fullName>
    </recommendedName>
</protein>
<feature type="chain" id="PRO_5001992112" description="Transporter" evidence="2">
    <location>
        <begin position="29"/>
        <end position="419"/>
    </location>
</feature>
<feature type="signal peptide" evidence="2">
    <location>
        <begin position="1"/>
        <end position="28"/>
    </location>
</feature>
<dbReference type="InterPro" id="IPR003423">
    <property type="entry name" value="OMP_efflux"/>
</dbReference>
<dbReference type="Pfam" id="PF02321">
    <property type="entry name" value="OEP"/>
    <property type="match status" value="1"/>
</dbReference>
<dbReference type="InterPro" id="IPR010131">
    <property type="entry name" value="MdtP/NodT-like"/>
</dbReference>
<evidence type="ECO:0000256" key="1">
    <source>
        <dbReference type="ARBA" id="ARBA00007613"/>
    </source>
</evidence>
<evidence type="ECO:0000313" key="4">
    <source>
        <dbReference type="Proteomes" id="UP000030111"/>
    </source>
</evidence>
<comment type="similarity">
    <text evidence="1">Belongs to the outer membrane factor (OMF) (TC 1.B.17) family.</text>
</comment>
<dbReference type="PANTHER" id="PTHR30203:SF24">
    <property type="entry name" value="BLR4935 PROTEIN"/>
    <property type="match status" value="1"/>
</dbReference>
<comment type="caution">
    <text evidence="3">The sequence shown here is derived from an EMBL/GenBank/DDBJ whole genome shotgun (WGS) entry which is preliminary data.</text>
</comment>
<dbReference type="Proteomes" id="UP000030111">
    <property type="component" value="Unassembled WGS sequence"/>
</dbReference>
<dbReference type="Gene3D" id="1.20.1600.10">
    <property type="entry name" value="Outer membrane efflux proteins (OEP)"/>
    <property type="match status" value="1"/>
</dbReference>
<dbReference type="RefSeq" id="WP_035738503.1">
    <property type="nucleotide sequence ID" value="NZ_JRLY01000002.1"/>
</dbReference>
<proteinExistence type="inferred from homology"/>
<dbReference type="STRING" id="1121898.GCA_000422725_01757"/>
<dbReference type="eggNOG" id="COG1538">
    <property type="taxonomic scope" value="Bacteria"/>
</dbReference>
<gene>
    <name evidence="3" type="ORF">Q766_04005</name>
</gene>